<reference evidence="2" key="1">
    <citation type="submission" date="2022-11" db="EMBL/GenBank/DDBJ databases">
        <authorList>
            <person name="Petersen C."/>
        </authorList>
    </citation>
    <scope>NUCLEOTIDE SEQUENCE</scope>
    <source>
        <strain evidence="2">IBT 21917</strain>
    </source>
</reference>
<name>A0A9W9II28_9EURO</name>
<reference evidence="2" key="2">
    <citation type="journal article" date="2023" name="IMA Fungus">
        <title>Comparative genomic study of the Penicillium genus elucidates a diverse pangenome and 15 lateral gene transfer events.</title>
        <authorList>
            <person name="Petersen C."/>
            <person name="Sorensen T."/>
            <person name="Nielsen M.R."/>
            <person name="Sondergaard T.E."/>
            <person name="Sorensen J.L."/>
            <person name="Fitzpatrick D.A."/>
            <person name="Frisvad J.C."/>
            <person name="Nielsen K.L."/>
        </authorList>
    </citation>
    <scope>NUCLEOTIDE SEQUENCE</scope>
    <source>
        <strain evidence="2">IBT 21917</strain>
    </source>
</reference>
<dbReference type="Proteomes" id="UP001146351">
    <property type="component" value="Unassembled WGS sequence"/>
</dbReference>
<feature type="compositionally biased region" description="Basic residues" evidence="1">
    <location>
        <begin position="246"/>
        <end position="266"/>
    </location>
</feature>
<proteinExistence type="predicted"/>
<feature type="region of interest" description="Disordered" evidence="1">
    <location>
        <begin position="241"/>
        <end position="266"/>
    </location>
</feature>
<sequence>MSAAPNFDFAEFIERSKPIDPAPRFKSAESIEYSKPIKLACQAVSSTRGQDDLIASILIVAEKANPRRSDEGEQRTWQSQGHKTRRCADHEAKANPRTRCTAGGAYVRFDDGPVDQRVRETESRVGVADQRQKCLMSSGADDPAQKWGRERERWERLRGLRSRARETTKDWSIRADDRGGRGLASWRTGSMDGENASLAMWARGTDGTEGAVTDETRAKDCRGDEVDFIDARTEILGRREALNPNRRVKPHRVIRRHRRLRSRKSR</sequence>
<keyword evidence="3" id="KW-1185">Reference proteome</keyword>
<dbReference type="EMBL" id="JAPQKO010000002">
    <property type="protein sequence ID" value="KAJ5178955.1"/>
    <property type="molecule type" value="Genomic_DNA"/>
</dbReference>
<dbReference type="AlphaFoldDB" id="A0A9W9II28"/>
<protein>
    <submittedName>
        <fullName evidence="2">Uncharacterized protein</fullName>
    </submittedName>
</protein>
<evidence type="ECO:0000313" key="2">
    <source>
        <dbReference type="EMBL" id="KAJ5178955.1"/>
    </source>
</evidence>
<gene>
    <name evidence="2" type="ORF">N7492_002165</name>
</gene>
<evidence type="ECO:0000313" key="3">
    <source>
        <dbReference type="Proteomes" id="UP001146351"/>
    </source>
</evidence>
<accession>A0A9W9II28</accession>
<evidence type="ECO:0000256" key="1">
    <source>
        <dbReference type="SAM" id="MobiDB-lite"/>
    </source>
</evidence>
<comment type="caution">
    <text evidence="2">The sequence shown here is derived from an EMBL/GenBank/DDBJ whole genome shotgun (WGS) entry which is preliminary data.</text>
</comment>
<organism evidence="2 3">
    <name type="scientific">Penicillium capsulatum</name>
    <dbReference type="NCBI Taxonomy" id="69766"/>
    <lineage>
        <taxon>Eukaryota</taxon>
        <taxon>Fungi</taxon>
        <taxon>Dikarya</taxon>
        <taxon>Ascomycota</taxon>
        <taxon>Pezizomycotina</taxon>
        <taxon>Eurotiomycetes</taxon>
        <taxon>Eurotiomycetidae</taxon>
        <taxon>Eurotiales</taxon>
        <taxon>Aspergillaceae</taxon>
        <taxon>Penicillium</taxon>
    </lineage>
</organism>
<feature type="region of interest" description="Disordered" evidence="1">
    <location>
        <begin position="66"/>
        <end position="95"/>
    </location>
</feature>